<organism evidence="1">
    <name type="scientific">Eutreptiella gymnastica</name>
    <dbReference type="NCBI Taxonomy" id="73025"/>
    <lineage>
        <taxon>Eukaryota</taxon>
        <taxon>Discoba</taxon>
        <taxon>Euglenozoa</taxon>
        <taxon>Euglenida</taxon>
        <taxon>Spirocuta</taxon>
        <taxon>Euglenophyceae</taxon>
        <taxon>Eutreptiales</taxon>
        <taxon>Eutreptiaceae</taxon>
        <taxon>Eutreptiella</taxon>
    </lineage>
</organism>
<gene>
    <name evidence="1" type="ORF">EGYM00392_LOCUS15504</name>
</gene>
<reference evidence="1" key="1">
    <citation type="submission" date="2021-01" db="EMBL/GenBank/DDBJ databases">
        <authorList>
            <person name="Corre E."/>
            <person name="Pelletier E."/>
            <person name="Niang G."/>
            <person name="Scheremetjew M."/>
            <person name="Finn R."/>
            <person name="Kale V."/>
            <person name="Holt S."/>
            <person name="Cochrane G."/>
            <person name="Meng A."/>
            <person name="Brown T."/>
            <person name="Cohen L."/>
        </authorList>
    </citation>
    <scope>NUCLEOTIDE SEQUENCE</scope>
    <source>
        <strain evidence="1">NIES-381</strain>
    </source>
</reference>
<sequence length="106" mass="12161">MLSPHNCFEVLEISPKCLTSPCWPLDDFCWRHRTTHTPPCPITWPKQAFKGFLKIPNTNPIQPMPQLEKVFRDNCKKTLAKSGDRTIIPRRLGTPVQASLISNKYS</sequence>
<accession>A0A7S1N9H3</accession>
<dbReference type="EMBL" id="HBGA01042666">
    <property type="protein sequence ID" value="CAD9004419.1"/>
    <property type="molecule type" value="Transcribed_RNA"/>
</dbReference>
<evidence type="ECO:0000313" key="1">
    <source>
        <dbReference type="EMBL" id="CAD9004419.1"/>
    </source>
</evidence>
<protein>
    <submittedName>
        <fullName evidence="1">Uncharacterized protein</fullName>
    </submittedName>
</protein>
<name>A0A7S1N9H3_9EUGL</name>
<dbReference type="AlphaFoldDB" id="A0A7S1N9H3"/>
<proteinExistence type="predicted"/>